<dbReference type="InterPro" id="IPR044751">
    <property type="entry name" value="Ion_transp-like_CBS"/>
</dbReference>
<dbReference type="GO" id="GO:0050660">
    <property type="term" value="F:flavin adenine dinucleotide binding"/>
    <property type="evidence" value="ECO:0007669"/>
    <property type="project" value="InterPro"/>
</dbReference>
<dbReference type="STRING" id="331648.BST97_10970"/>
<evidence type="ECO:0000256" key="2">
    <source>
        <dbReference type="ARBA" id="ARBA00006337"/>
    </source>
</evidence>
<dbReference type="Proteomes" id="UP000193431">
    <property type="component" value="Chromosome"/>
</dbReference>
<dbReference type="FunFam" id="3.10.580.10:FF:000002">
    <property type="entry name" value="Magnesium/cobalt efflux protein CorC"/>
    <property type="match status" value="1"/>
</dbReference>
<keyword evidence="3" id="KW-1003">Cell membrane</keyword>
<comment type="subcellular location">
    <subcellularLocation>
        <location evidence="1">Cell membrane</location>
        <topology evidence="1">Multi-pass membrane protein</topology>
    </subcellularLocation>
</comment>
<keyword evidence="4 10" id="KW-0812">Transmembrane</keyword>
<evidence type="ECO:0000256" key="5">
    <source>
        <dbReference type="ARBA" id="ARBA00022737"/>
    </source>
</evidence>
<evidence type="ECO:0000256" key="3">
    <source>
        <dbReference type="ARBA" id="ARBA00022475"/>
    </source>
</evidence>
<dbReference type="CDD" id="cd04590">
    <property type="entry name" value="CBS_pair_CorC_HlyC_assoc"/>
    <property type="match status" value="1"/>
</dbReference>
<evidence type="ECO:0000256" key="7">
    <source>
        <dbReference type="ARBA" id="ARBA00023122"/>
    </source>
</evidence>
<feature type="transmembrane region" description="Helical" evidence="11">
    <location>
        <begin position="152"/>
        <end position="172"/>
    </location>
</feature>
<dbReference type="Pfam" id="PF03471">
    <property type="entry name" value="CorC_HlyC"/>
    <property type="match status" value="1"/>
</dbReference>
<dbReference type="RefSeq" id="WP_085767271.1">
    <property type="nucleotide sequence ID" value="NZ_CP019344.1"/>
</dbReference>
<evidence type="ECO:0000256" key="6">
    <source>
        <dbReference type="ARBA" id="ARBA00022989"/>
    </source>
</evidence>
<dbReference type="InterPro" id="IPR005170">
    <property type="entry name" value="Transptr-assoc_dom"/>
</dbReference>
<dbReference type="Gene3D" id="3.10.580.10">
    <property type="entry name" value="CBS-domain"/>
    <property type="match status" value="1"/>
</dbReference>
<evidence type="ECO:0000256" key="8">
    <source>
        <dbReference type="ARBA" id="ARBA00023136"/>
    </source>
</evidence>
<evidence type="ECO:0000313" key="15">
    <source>
        <dbReference type="Proteomes" id="UP000193431"/>
    </source>
</evidence>
<dbReference type="InterPro" id="IPR016169">
    <property type="entry name" value="FAD-bd_PCMH_sub2"/>
</dbReference>
<keyword evidence="6 10" id="KW-1133">Transmembrane helix</keyword>
<comment type="similarity">
    <text evidence="2">Belongs to the UPF0053 family.</text>
</comment>
<dbReference type="AlphaFoldDB" id="A0A1W6MLS5"/>
<dbReference type="InterPro" id="IPR036318">
    <property type="entry name" value="FAD-bd_PCMH-like_sf"/>
</dbReference>
<keyword evidence="15" id="KW-1185">Reference proteome</keyword>
<evidence type="ECO:0000256" key="1">
    <source>
        <dbReference type="ARBA" id="ARBA00004651"/>
    </source>
</evidence>
<feature type="domain" description="CBS" evidence="12">
    <location>
        <begin position="295"/>
        <end position="352"/>
    </location>
</feature>
<dbReference type="Gene3D" id="3.30.465.10">
    <property type="match status" value="1"/>
</dbReference>
<dbReference type="NCBIfam" id="TIGR03520">
    <property type="entry name" value="GldE"/>
    <property type="match status" value="1"/>
</dbReference>
<dbReference type="OrthoDB" id="9798188at2"/>
<dbReference type="PANTHER" id="PTHR22777:SF32">
    <property type="entry name" value="UPF0053 INNER MEMBRANE PROTEIN YFJD"/>
    <property type="match status" value="1"/>
</dbReference>
<dbReference type="SUPFAM" id="SSF54631">
    <property type="entry name" value="CBS-domain pair"/>
    <property type="match status" value="1"/>
</dbReference>
<keyword evidence="5" id="KW-0677">Repeat</keyword>
<feature type="domain" description="CBS" evidence="12">
    <location>
        <begin position="232"/>
        <end position="291"/>
    </location>
</feature>
<evidence type="ECO:0000256" key="11">
    <source>
        <dbReference type="SAM" id="Phobius"/>
    </source>
</evidence>
<name>A0A1W6MLS5_9FLAO</name>
<evidence type="ECO:0000256" key="10">
    <source>
        <dbReference type="PROSITE-ProRule" id="PRU01193"/>
    </source>
</evidence>
<protein>
    <submittedName>
        <fullName evidence="14">Magnesium/cobalt efflux protein</fullName>
    </submittedName>
</protein>
<dbReference type="PANTHER" id="PTHR22777">
    <property type="entry name" value="HEMOLYSIN-RELATED"/>
    <property type="match status" value="1"/>
</dbReference>
<dbReference type="PROSITE" id="PS51371">
    <property type="entry name" value="CBS"/>
    <property type="match status" value="2"/>
</dbReference>
<dbReference type="EMBL" id="CP019344">
    <property type="protein sequence ID" value="ARN78466.1"/>
    <property type="molecule type" value="Genomic_DNA"/>
</dbReference>
<dbReference type="Pfam" id="PF01595">
    <property type="entry name" value="CNNM"/>
    <property type="match status" value="1"/>
</dbReference>
<sequence length="446" mass="51134">MDPDPSSLLMLMPSILTDGTLLYLIFFILLLVCSALISGAEVAMFSLTSNELEDENLEFSQRSLVEKLLDRPKKLLATILIANNAINITSVLIFGIISEVWFAGLEPVSLDLGFILEIDLRFILEVVVVTFLILLFGEIFPKVYANRNPVGFANFMAIPLNVLDKLFSFMSLPMRYVTLKIHDRLGNRSSNITVSHLSQALELTDDEDTTDEEQQLLQGIVSFGNTDTKNVMRNRTNVFALDEALEFKEIIPLVIEHGYSRIPVYKESIDQITGVLYVKDLLPYIDRRNYEWTKLLRETYFVPENKKLDDLLQEFQEEKKHLAIVVDEYGGTSGLITMEDIIEEIVGDISDEFDEEDIIYSKLDDKNFIFEAITPLKDFYRVLDFEEEQEALFNEYRGESETLAGFLLEQTGSFPRKLDKISFHGYTFIIEAMDKKRIKQVKCTLP</sequence>
<accession>A0A1W6MLS5</accession>
<dbReference type="InterPro" id="IPR019862">
    <property type="entry name" value="Motility-assoc_prot_GldE"/>
</dbReference>
<dbReference type="GO" id="GO:0005886">
    <property type="term" value="C:plasma membrane"/>
    <property type="evidence" value="ECO:0007669"/>
    <property type="project" value="UniProtKB-SubCell"/>
</dbReference>
<organism evidence="14 15">
    <name type="scientific">Nonlabens spongiae</name>
    <dbReference type="NCBI Taxonomy" id="331648"/>
    <lineage>
        <taxon>Bacteria</taxon>
        <taxon>Pseudomonadati</taxon>
        <taxon>Bacteroidota</taxon>
        <taxon>Flavobacteriia</taxon>
        <taxon>Flavobacteriales</taxon>
        <taxon>Flavobacteriaceae</taxon>
        <taxon>Nonlabens</taxon>
    </lineage>
</organism>
<evidence type="ECO:0000259" key="12">
    <source>
        <dbReference type="PROSITE" id="PS51371"/>
    </source>
</evidence>
<evidence type="ECO:0000259" key="13">
    <source>
        <dbReference type="PROSITE" id="PS51846"/>
    </source>
</evidence>
<evidence type="ECO:0000256" key="9">
    <source>
        <dbReference type="PROSITE-ProRule" id="PRU00703"/>
    </source>
</evidence>
<keyword evidence="7 9" id="KW-0129">CBS domain</keyword>
<keyword evidence="8 10" id="KW-0472">Membrane</keyword>
<dbReference type="InterPro" id="IPR002550">
    <property type="entry name" value="CNNM"/>
</dbReference>
<feature type="transmembrane region" description="Helical" evidence="11">
    <location>
        <begin position="75"/>
        <end position="102"/>
    </location>
</feature>
<dbReference type="SUPFAM" id="SSF56176">
    <property type="entry name" value="FAD-binding/transporter-associated domain-like"/>
    <property type="match status" value="1"/>
</dbReference>
<dbReference type="Pfam" id="PF00571">
    <property type="entry name" value="CBS"/>
    <property type="match status" value="2"/>
</dbReference>
<evidence type="ECO:0000313" key="14">
    <source>
        <dbReference type="EMBL" id="ARN78466.1"/>
    </source>
</evidence>
<proteinExistence type="inferred from homology"/>
<feature type="transmembrane region" description="Helical" evidence="11">
    <location>
        <begin position="20"/>
        <end position="40"/>
    </location>
</feature>
<reference evidence="14 15" key="1">
    <citation type="submission" date="2016-11" db="EMBL/GenBank/DDBJ databases">
        <title>Trade-off between light-utilization and light-protection in marine flavobacteria.</title>
        <authorList>
            <person name="Kumagai Y."/>
        </authorList>
    </citation>
    <scope>NUCLEOTIDE SEQUENCE [LARGE SCALE GENOMIC DNA]</scope>
    <source>
        <strain evidence="14 15">JCM 13191</strain>
    </source>
</reference>
<feature type="domain" description="CNNM transmembrane" evidence="13">
    <location>
        <begin position="16"/>
        <end position="214"/>
    </location>
</feature>
<feature type="transmembrane region" description="Helical" evidence="11">
    <location>
        <begin position="122"/>
        <end position="140"/>
    </location>
</feature>
<evidence type="ECO:0000256" key="4">
    <source>
        <dbReference type="ARBA" id="ARBA00022692"/>
    </source>
</evidence>
<dbReference type="InterPro" id="IPR000644">
    <property type="entry name" value="CBS_dom"/>
</dbReference>
<dbReference type="PROSITE" id="PS51846">
    <property type="entry name" value="CNNM"/>
    <property type="match status" value="1"/>
</dbReference>
<dbReference type="SMART" id="SM01091">
    <property type="entry name" value="CorC_HlyC"/>
    <property type="match status" value="1"/>
</dbReference>
<gene>
    <name evidence="14" type="ORF">BST97_10970</name>
</gene>
<dbReference type="InterPro" id="IPR046342">
    <property type="entry name" value="CBS_dom_sf"/>
</dbReference>